<reference evidence="2 3" key="1">
    <citation type="journal article" date="2007" name="Appl. Environ. Microbiol.">
        <title>Isolation of key methanogens for global methane emission from rice paddy fields: a novel isolate affiliated with the clone cluster rice cluster I.</title>
        <authorList>
            <person name="Sakai S."/>
            <person name="Imachi H."/>
            <person name="Sekiguchi Y."/>
            <person name="Ohashi A."/>
            <person name="Harada H."/>
            <person name="Kamagata Y."/>
        </authorList>
    </citation>
    <scope>NUCLEOTIDE SEQUENCE [LARGE SCALE GENOMIC DNA]</scope>
    <source>
        <strain evidence="3">DSM 17711 / JCM 13418 / NBRC 101707 / SANAE</strain>
    </source>
</reference>
<feature type="transmembrane region" description="Helical" evidence="1">
    <location>
        <begin position="63"/>
        <end position="82"/>
    </location>
</feature>
<protein>
    <submittedName>
        <fullName evidence="2">Uncharacterized protein</fullName>
    </submittedName>
</protein>
<evidence type="ECO:0000256" key="1">
    <source>
        <dbReference type="SAM" id="Phobius"/>
    </source>
</evidence>
<dbReference type="Proteomes" id="UP000001882">
    <property type="component" value="Chromosome"/>
</dbReference>
<gene>
    <name evidence="2" type="ordered locus">MCP_2175</name>
</gene>
<dbReference type="EMBL" id="AP011532">
    <property type="protein sequence ID" value="BAI62247.1"/>
    <property type="molecule type" value="Genomic_DNA"/>
</dbReference>
<feature type="transmembrane region" description="Helical" evidence="1">
    <location>
        <begin position="6"/>
        <end position="26"/>
    </location>
</feature>
<accession>D1Z0M5</accession>
<keyword evidence="3" id="KW-1185">Reference proteome</keyword>
<feature type="transmembrane region" description="Helical" evidence="1">
    <location>
        <begin position="33"/>
        <end position="51"/>
    </location>
</feature>
<keyword evidence="1" id="KW-0812">Transmembrane</keyword>
<feature type="transmembrane region" description="Helical" evidence="1">
    <location>
        <begin position="141"/>
        <end position="164"/>
    </location>
</feature>
<feature type="transmembrane region" description="Helical" evidence="1">
    <location>
        <begin position="176"/>
        <end position="196"/>
    </location>
</feature>
<sequence>MDLSLILLYALAVIGPIMIFLTHYIVKGRGRDMTRLWFITFFSYMIYYWLAKSNGFYNDPNDFVYGFALLWPIAAILSFWITELLTKKGRFVPFFEMMVAFLVSVVFAFVLDGIAGIMNWYTYNTANVDKTWLVNPIGGLHMPSLVLFMLGVLMIIVFFLVFNVHKELKKRRIDETSATLLLAFMSVILGGALWVVTDFVLKLVSGFV</sequence>
<keyword evidence="1" id="KW-1133">Transmembrane helix</keyword>
<dbReference type="OrthoDB" id="147742at2157"/>
<dbReference type="RefSeq" id="WP_012900921.1">
    <property type="nucleotide sequence ID" value="NC_013665.1"/>
</dbReference>
<keyword evidence="1" id="KW-0472">Membrane</keyword>
<reference evidence="3" key="3">
    <citation type="journal article" date="2011" name="PLoS ONE">
        <title>Genome sequence of a mesophilic hydrogenotrophic methanogen Methanocella paludicola, the first cultivated representative of the order Methanocellales.</title>
        <authorList>
            <person name="Sakai S."/>
            <person name="Takaki Y."/>
            <person name="Shimamura S."/>
            <person name="Sekine M."/>
            <person name="Tajima T."/>
            <person name="Kosugi H."/>
            <person name="Ichikawa N."/>
            <person name="Tasumi E."/>
            <person name="Hiraki A.T."/>
            <person name="Shimizu A."/>
            <person name="Kato Y."/>
            <person name="Nishiko R."/>
            <person name="Mori K."/>
            <person name="Fujita N."/>
            <person name="Imachi H."/>
            <person name="Takai K."/>
        </authorList>
    </citation>
    <scope>NUCLEOTIDE SEQUENCE [LARGE SCALE GENOMIC DNA]</scope>
    <source>
        <strain evidence="3">DSM 17711 / JCM 13418 / NBRC 101707 / SANAE</strain>
    </source>
</reference>
<feature type="transmembrane region" description="Helical" evidence="1">
    <location>
        <begin position="94"/>
        <end position="121"/>
    </location>
</feature>
<dbReference type="eggNOG" id="arCOG11655">
    <property type="taxonomic scope" value="Archaea"/>
</dbReference>
<dbReference type="AlphaFoldDB" id="D1Z0M5"/>
<dbReference type="KEGG" id="mpd:MCP_2175"/>
<proteinExistence type="predicted"/>
<dbReference type="InParanoid" id="D1Z0M5"/>
<evidence type="ECO:0000313" key="3">
    <source>
        <dbReference type="Proteomes" id="UP000001882"/>
    </source>
</evidence>
<name>D1Z0M5_METPS</name>
<organism evidence="2 3">
    <name type="scientific">Methanocella paludicola (strain DSM 17711 / JCM 13418 / NBRC 101707 / SANAE)</name>
    <dbReference type="NCBI Taxonomy" id="304371"/>
    <lineage>
        <taxon>Archaea</taxon>
        <taxon>Methanobacteriati</taxon>
        <taxon>Methanobacteriota</taxon>
        <taxon>Stenosarchaea group</taxon>
        <taxon>Methanomicrobia</taxon>
        <taxon>Methanocellales</taxon>
        <taxon>Methanocellaceae</taxon>
        <taxon>Methanocella</taxon>
    </lineage>
</organism>
<dbReference type="GeneID" id="8682832"/>
<evidence type="ECO:0000313" key="2">
    <source>
        <dbReference type="EMBL" id="BAI62247.1"/>
    </source>
</evidence>
<reference evidence="2 3" key="2">
    <citation type="journal article" date="2008" name="Int. J. Syst. Evol. Microbiol.">
        <title>Methanocella paludicola gen. nov., sp. nov., a methane-producing archaeon, the first isolate of the lineage 'Rice Cluster I', and proposal of the new archaeal order Methanocellales ord. nov.</title>
        <authorList>
            <person name="Sakai S."/>
            <person name="Imachi H."/>
            <person name="Hanada S."/>
            <person name="Ohashi A."/>
            <person name="Harada H."/>
            <person name="Kamagata Y."/>
        </authorList>
    </citation>
    <scope>NUCLEOTIDE SEQUENCE [LARGE SCALE GENOMIC DNA]</scope>
    <source>
        <strain evidence="3">DSM 17711 / JCM 13418 / NBRC 101707 / SANAE</strain>
    </source>
</reference>